<dbReference type="Proteomes" id="UP001206483">
    <property type="component" value="Unassembled WGS sequence"/>
</dbReference>
<protein>
    <submittedName>
        <fullName evidence="2">Transcriptional regulator with XRE-family HTH domain</fullName>
    </submittedName>
</protein>
<sequence>MMSFPKLLRMLRLNAGLSLEELAGRVHYSRGHVHNVETGARAGTAEFAAAADHALEAGGLLEHQWRRDQAQQADGVLAGTMVTALRRSRDLAEMPGLEVDDLAADAADLAVQYLASPPGPMLADAHRVRQEVTGRLRQRHHRPGERRELYRAAGHLSGVLAYAALDLGHADAALEHCRAGWRCAEFAGDQELKVWVRGTQSLIARFQQDFTAAYDFIEDGLQHADGVAGTGLARLLCGRAQCLANLGDSGGANASLDAALDAREHARDTDALGGLFTFSTAKQLYYAGSALIWLPGAADNARAAREAEAAIGLWQQQPATERSLDDEHLAHVYLATARVQLGDVEGAAAAVDPVLSLPPEMQISWIVKRMDRLAGILAGPRYAGNGTARGTVEAIRAAAV</sequence>
<dbReference type="EMBL" id="JAMZDX010000002">
    <property type="protein sequence ID" value="MCP2309243.1"/>
    <property type="molecule type" value="Genomic_DNA"/>
</dbReference>
<dbReference type="CDD" id="cd00093">
    <property type="entry name" value="HTH_XRE"/>
    <property type="match status" value="1"/>
</dbReference>
<dbReference type="PROSITE" id="PS50943">
    <property type="entry name" value="HTH_CROC1"/>
    <property type="match status" value="1"/>
</dbReference>
<gene>
    <name evidence="2" type="ORF">FHR36_002367</name>
</gene>
<evidence type="ECO:0000259" key="1">
    <source>
        <dbReference type="PROSITE" id="PS50943"/>
    </source>
</evidence>
<evidence type="ECO:0000313" key="3">
    <source>
        <dbReference type="Proteomes" id="UP001206483"/>
    </source>
</evidence>
<dbReference type="SMART" id="SM00530">
    <property type="entry name" value="HTH_XRE"/>
    <property type="match status" value="1"/>
</dbReference>
<dbReference type="Pfam" id="PF13560">
    <property type="entry name" value="HTH_31"/>
    <property type="match status" value="1"/>
</dbReference>
<comment type="caution">
    <text evidence="2">The sequence shown here is derived from an EMBL/GenBank/DDBJ whole genome shotgun (WGS) entry which is preliminary data.</text>
</comment>
<dbReference type="InterPro" id="IPR001387">
    <property type="entry name" value="Cro/C1-type_HTH"/>
</dbReference>
<dbReference type="SUPFAM" id="SSF47413">
    <property type="entry name" value="lambda repressor-like DNA-binding domains"/>
    <property type="match status" value="1"/>
</dbReference>
<accession>A0ABT1IVS4</accession>
<organism evidence="2 3">
    <name type="scientific">Kitasatospora paracochleata</name>
    <dbReference type="NCBI Taxonomy" id="58354"/>
    <lineage>
        <taxon>Bacteria</taxon>
        <taxon>Bacillati</taxon>
        <taxon>Actinomycetota</taxon>
        <taxon>Actinomycetes</taxon>
        <taxon>Kitasatosporales</taxon>
        <taxon>Streptomycetaceae</taxon>
        <taxon>Kitasatospora</taxon>
    </lineage>
</organism>
<dbReference type="InterPro" id="IPR010982">
    <property type="entry name" value="Lambda_DNA-bd_dom_sf"/>
</dbReference>
<dbReference type="InterPro" id="IPR011990">
    <property type="entry name" value="TPR-like_helical_dom_sf"/>
</dbReference>
<dbReference type="Gene3D" id="1.10.260.40">
    <property type="entry name" value="lambda repressor-like DNA-binding domains"/>
    <property type="match status" value="1"/>
</dbReference>
<dbReference type="RefSeq" id="WP_253796233.1">
    <property type="nucleotide sequence ID" value="NZ_BAAAUB010000042.1"/>
</dbReference>
<keyword evidence="3" id="KW-1185">Reference proteome</keyword>
<evidence type="ECO:0000313" key="2">
    <source>
        <dbReference type="EMBL" id="MCP2309243.1"/>
    </source>
</evidence>
<dbReference type="SUPFAM" id="SSF48452">
    <property type="entry name" value="TPR-like"/>
    <property type="match status" value="1"/>
</dbReference>
<feature type="domain" description="HTH cro/C1-type" evidence="1">
    <location>
        <begin position="8"/>
        <end position="61"/>
    </location>
</feature>
<reference evidence="2 3" key="1">
    <citation type="submission" date="2022-06" db="EMBL/GenBank/DDBJ databases">
        <title>Sequencing the genomes of 1000 actinobacteria strains.</title>
        <authorList>
            <person name="Klenk H.-P."/>
        </authorList>
    </citation>
    <scope>NUCLEOTIDE SEQUENCE [LARGE SCALE GENOMIC DNA]</scope>
    <source>
        <strain evidence="2 3">DSM 41656</strain>
    </source>
</reference>
<proteinExistence type="predicted"/>
<name>A0ABT1IVS4_9ACTN</name>